<dbReference type="InterPro" id="IPR039552">
    <property type="entry name" value="IS66_C"/>
</dbReference>
<feature type="domain" description="Transposase IS66 C-terminal" evidence="5">
    <location>
        <begin position="473"/>
        <end position="511"/>
    </location>
</feature>
<dbReference type="Pfam" id="PF13817">
    <property type="entry name" value="DDE_Tnp_IS66_C"/>
    <property type="match status" value="1"/>
</dbReference>
<keyword evidence="1" id="KW-0175">Coiled coil</keyword>
<sequence length="512" mass="57508">MSNELSPLPDDIDALKTLVAEQRALNTQLQAENHQYKAQVLTLQEQLNLALARRYAASSEKIAANQLRLFDEAEVEVATEQAEEILSESITIKAHTRKTRGRKALPTTLPRVEFVYELDPNARVCPHDGQILIEIGEVTSEQLDIVPAKIQVLRHIRKKYACACGQCIRTAALPVQPIPKSLASPGLLAHITVSKYQDALPLYRQETILQRIGVDIPRATLANWMIKVGTLIQPLINLLRDQLLIYDIIQMDESTVQVLNEPNKTAQSKSYLWVQRGGSPETPAILFDYDPSRSQAVPKRLLEGFKGYLQTDGYDGYNAAVIRGKLTHIGCWAHARRKFSEAVKAQGKNKKKGKAHRGLALIQQLYKIEKQARTLTATERATYRTHHAQPVLDKLRDWLDQSLPQVPPKTTVGKALNYLHNEWEKLIVYIDDGRLMIDNNGAENAIRPFVIGRKNWLFSHSVNGVNASANLYSLIETAKANGLEPYAYLRNVFTELPSAASVEDIEALLPWK</sequence>
<feature type="domain" description="Transposase TnpC homeodomain" evidence="4">
    <location>
        <begin position="43"/>
        <end position="113"/>
    </location>
</feature>
<accession>A0A3B1BA13</accession>
<dbReference type="InterPro" id="IPR004291">
    <property type="entry name" value="Transposase_IS66_central"/>
</dbReference>
<dbReference type="InterPro" id="IPR024463">
    <property type="entry name" value="Transposase_TnpC_homeodom"/>
</dbReference>
<gene>
    <name evidence="6" type="ORF">MNBD_GAMMA24-2363</name>
</gene>
<dbReference type="NCBIfam" id="NF033517">
    <property type="entry name" value="transpos_IS66"/>
    <property type="match status" value="1"/>
</dbReference>
<dbReference type="Pfam" id="PF03050">
    <property type="entry name" value="DDE_Tnp_IS66"/>
    <property type="match status" value="1"/>
</dbReference>
<feature type="domain" description="Transposase IS66 central" evidence="2">
    <location>
        <begin position="180"/>
        <end position="466"/>
    </location>
</feature>
<dbReference type="InterPro" id="IPR024474">
    <property type="entry name" value="Znf_dom_IS66"/>
</dbReference>
<evidence type="ECO:0000259" key="5">
    <source>
        <dbReference type="Pfam" id="PF13817"/>
    </source>
</evidence>
<organism evidence="6">
    <name type="scientific">hydrothermal vent metagenome</name>
    <dbReference type="NCBI Taxonomy" id="652676"/>
    <lineage>
        <taxon>unclassified sequences</taxon>
        <taxon>metagenomes</taxon>
        <taxon>ecological metagenomes</taxon>
    </lineage>
</organism>
<dbReference type="InterPro" id="IPR052344">
    <property type="entry name" value="Transposase-related"/>
</dbReference>
<feature type="coiled-coil region" evidence="1">
    <location>
        <begin position="12"/>
        <end position="46"/>
    </location>
</feature>
<dbReference type="Pfam" id="PF13005">
    <property type="entry name" value="zf-IS66"/>
    <property type="match status" value="1"/>
</dbReference>
<evidence type="ECO:0000256" key="1">
    <source>
        <dbReference type="SAM" id="Coils"/>
    </source>
</evidence>
<dbReference type="EMBL" id="UOFZ01000071">
    <property type="protein sequence ID" value="VAX12912.1"/>
    <property type="molecule type" value="Genomic_DNA"/>
</dbReference>
<evidence type="ECO:0000259" key="2">
    <source>
        <dbReference type="Pfam" id="PF03050"/>
    </source>
</evidence>
<dbReference type="Pfam" id="PF13007">
    <property type="entry name" value="LZ_Tnp_IS66"/>
    <property type="match status" value="1"/>
</dbReference>
<evidence type="ECO:0000259" key="3">
    <source>
        <dbReference type="Pfam" id="PF13005"/>
    </source>
</evidence>
<feature type="domain" description="Transposase IS66 zinc-finger binding" evidence="3">
    <location>
        <begin position="123"/>
        <end position="164"/>
    </location>
</feature>
<reference evidence="6" key="1">
    <citation type="submission" date="2018-06" db="EMBL/GenBank/DDBJ databases">
        <authorList>
            <person name="Zhirakovskaya E."/>
        </authorList>
    </citation>
    <scope>NUCLEOTIDE SEQUENCE</scope>
</reference>
<proteinExistence type="predicted"/>
<protein>
    <submittedName>
        <fullName evidence="6">Mobile element protein</fullName>
    </submittedName>
</protein>
<evidence type="ECO:0000259" key="4">
    <source>
        <dbReference type="Pfam" id="PF13007"/>
    </source>
</evidence>
<dbReference type="PANTHER" id="PTHR33678:SF1">
    <property type="entry name" value="BLL1576 PROTEIN"/>
    <property type="match status" value="1"/>
</dbReference>
<dbReference type="AlphaFoldDB" id="A0A3B1BA13"/>
<evidence type="ECO:0000313" key="6">
    <source>
        <dbReference type="EMBL" id="VAX12912.1"/>
    </source>
</evidence>
<dbReference type="PANTHER" id="PTHR33678">
    <property type="entry name" value="BLL1576 PROTEIN"/>
    <property type="match status" value="1"/>
</dbReference>
<name>A0A3B1BA13_9ZZZZ</name>